<accession>A0A8T0TST4</accession>
<feature type="compositionally biased region" description="Basic residues" evidence="1">
    <location>
        <begin position="33"/>
        <end position="43"/>
    </location>
</feature>
<reference evidence="2" key="1">
    <citation type="submission" date="2020-05" db="EMBL/GenBank/DDBJ databases">
        <title>WGS assembly of Panicum virgatum.</title>
        <authorList>
            <person name="Lovell J.T."/>
            <person name="Jenkins J."/>
            <person name="Shu S."/>
            <person name="Juenger T.E."/>
            <person name="Schmutz J."/>
        </authorList>
    </citation>
    <scope>NUCLEOTIDE SEQUENCE</scope>
    <source>
        <strain evidence="2">AP13</strain>
    </source>
</reference>
<feature type="compositionally biased region" description="Low complexity" evidence="1">
    <location>
        <begin position="70"/>
        <end position="81"/>
    </location>
</feature>
<dbReference type="AlphaFoldDB" id="A0A8T0TST4"/>
<keyword evidence="3" id="KW-1185">Reference proteome</keyword>
<protein>
    <submittedName>
        <fullName evidence="2">Uncharacterized protein</fullName>
    </submittedName>
</protein>
<evidence type="ECO:0000313" key="3">
    <source>
        <dbReference type="Proteomes" id="UP000823388"/>
    </source>
</evidence>
<comment type="caution">
    <text evidence="2">The sequence shown here is derived from an EMBL/GenBank/DDBJ whole genome shotgun (WGS) entry which is preliminary data.</text>
</comment>
<feature type="region of interest" description="Disordered" evidence="1">
    <location>
        <begin position="1"/>
        <end position="104"/>
    </location>
</feature>
<evidence type="ECO:0000313" key="2">
    <source>
        <dbReference type="EMBL" id="KAG2612858.1"/>
    </source>
</evidence>
<sequence length="226" mass="24338">MPDDLTTKCVSGEEGRGNDNVDRAGTGPEAHGRSSRRNSKRLRASAQDHRPGSRGWEGAFALRKPPTLDSTSSPSSTPRRSIVLPSPPPSLSSGKKKPEIPAQTRRLLHRRSSWVLLAAAPREISPPPPVSSPKIRAFPLPAFVSPVVLICCFLGSPWMEMVMPVSAPAAPRSVLVSGVVAGFAPGPTARRCSSGSVFRPAVSLCSWVVWGWQWRGIWGFVCCGRR</sequence>
<dbReference type="EMBL" id="CM029043">
    <property type="protein sequence ID" value="KAG2612858.1"/>
    <property type="molecule type" value="Genomic_DNA"/>
</dbReference>
<gene>
    <name evidence="2" type="ORF">PVAP13_4KG311000</name>
</gene>
<name>A0A8T0TST4_PANVG</name>
<dbReference type="Proteomes" id="UP000823388">
    <property type="component" value="Chromosome 4K"/>
</dbReference>
<feature type="compositionally biased region" description="Basic and acidic residues" evidence="1">
    <location>
        <begin position="11"/>
        <end position="22"/>
    </location>
</feature>
<organism evidence="2 3">
    <name type="scientific">Panicum virgatum</name>
    <name type="common">Blackwell switchgrass</name>
    <dbReference type="NCBI Taxonomy" id="38727"/>
    <lineage>
        <taxon>Eukaryota</taxon>
        <taxon>Viridiplantae</taxon>
        <taxon>Streptophyta</taxon>
        <taxon>Embryophyta</taxon>
        <taxon>Tracheophyta</taxon>
        <taxon>Spermatophyta</taxon>
        <taxon>Magnoliopsida</taxon>
        <taxon>Liliopsida</taxon>
        <taxon>Poales</taxon>
        <taxon>Poaceae</taxon>
        <taxon>PACMAD clade</taxon>
        <taxon>Panicoideae</taxon>
        <taxon>Panicodae</taxon>
        <taxon>Paniceae</taxon>
        <taxon>Panicinae</taxon>
        <taxon>Panicum</taxon>
        <taxon>Panicum sect. Hiantes</taxon>
    </lineage>
</organism>
<evidence type="ECO:0000256" key="1">
    <source>
        <dbReference type="SAM" id="MobiDB-lite"/>
    </source>
</evidence>
<proteinExistence type="predicted"/>